<protein>
    <recommendedName>
        <fullName evidence="6">Anaphase-promoting complex subunit 1 C-terminal domain-containing protein</fullName>
    </recommendedName>
</protein>
<feature type="compositionally biased region" description="Basic and acidic residues" evidence="5">
    <location>
        <begin position="854"/>
        <end position="865"/>
    </location>
</feature>
<evidence type="ECO:0000256" key="2">
    <source>
        <dbReference type="ARBA" id="ARBA00022618"/>
    </source>
</evidence>
<keyword evidence="4" id="KW-0131">Cell cycle</keyword>
<evidence type="ECO:0000256" key="3">
    <source>
        <dbReference type="ARBA" id="ARBA00022776"/>
    </source>
</evidence>
<feature type="compositionally biased region" description="Gly residues" evidence="5">
    <location>
        <begin position="368"/>
        <end position="387"/>
    </location>
</feature>
<dbReference type="EMBL" id="BSDZ01000011">
    <property type="protein sequence ID" value="GLI61805.1"/>
    <property type="molecule type" value="Genomic_DNA"/>
</dbReference>
<evidence type="ECO:0000256" key="5">
    <source>
        <dbReference type="SAM" id="MobiDB-lite"/>
    </source>
</evidence>
<dbReference type="Pfam" id="PF18122">
    <property type="entry name" value="APC1_C"/>
    <property type="match status" value="1"/>
</dbReference>
<dbReference type="Gene3D" id="1.25.10.10">
    <property type="entry name" value="Leucine-rich Repeat Variant"/>
    <property type="match status" value="1"/>
</dbReference>
<reference evidence="7 8" key="1">
    <citation type="journal article" date="2023" name="IScience">
        <title>Expanded male sex-determining region conserved during the evolution of homothallism in the green alga Volvox.</title>
        <authorList>
            <person name="Yamamoto K."/>
            <person name="Matsuzaki R."/>
            <person name="Mahakham W."/>
            <person name="Heman W."/>
            <person name="Sekimoto H."/>
            <person name="Kawachi M."/>
            <person name="Minakuchi Y."/>
            <person name="Toyoda A."/>
            <person name="Nozaki H."/>
        </authorList>
    </citation>
    <scope>NUCLEOTIDE SEQUENCE [LARGE SCALE GENOMIC DNA]</scope>
    <source>
        <strain evidence="7 8">NIES-4468</strain>
    </source>
</reference>
<feature type="domain" description="Anaphase-promoting complex subunit 1 C-terminal" evidence="6">
    <location>
        <begin position="909"/>
        <end position="1149"/>
    </location>
</feature>
<accession>A0ABQ5RW98</accession>
<dbReference type="PANTHER" id="PTHR12827">
    <property type="entry name" value="MEIOTIC CHECKPOINT REGULATOR TSG24 FAMILY MEMBER"/>
    <property type="match status" value="1"/>
</dbReference>
<feature type="compositionally biased region" description="Gly residues" evidence="5">
    <location>
        <begin position="830"/>
        <end position="844"/>
    </location>
</feature>
<dbReference type="PANTHER" id="PTHR12827:SF3">
    <property type="entry name" value="ANAPHASE-PROMOTING COMPLEX SUBUNIT 1"/>
    <property type="match status" value="1"/>
</dbReference>
<evidence type="ECO:0000256" key="1">
    <source>
        <dbReference type="ARBA" id="ARBA00010547"/>
    </source>
</evidence>
<organism evidence="7 8">
    <name type="scientific">Volvox africanus</name>
    <dbReference type="NCBI Taxonomy" id="51714"/>
    <lineage>
        <taxon>Eukaryota</taxon>
        <taxon>Viridiplantae</taxon>
        <taxon>Chlorophyta</taxon>
        <taxon>core chlorophytes</taxon>
        <taxon>Chlorophyceae</taxon>
        <taxon>CS clade</taxon>
        <taxon>Chlamydomonadales</taxon>
        <taxon>Volvocaceae</taxon>
        <taxon>Volvox</taxon>
    </lineage>
</organism>
<feature type="region of interest" description="Disordered" evidence="5">
    <location>
        <begin position="819"/>
        <end position="884"/>
    </location>
</feature>
<name>A0ABQ5RW98_9CHLO</name>
<keyword evidence="8" id="KW-1185">Reference proteome</keyword>
<feature type="region of interest" description="Disordered" evidence="5">
    <location>
        <begin position="350"/>
        <end position="388"/>
    </location>
</feature>
<keyword evidence="3" id="KW-0498">Mitosis</keyword>
<dbReference type="InterPro" id="IPR011989">
    <property type="entry name" value="ARM-like"/>
</dbReference>
<evidence type="ECO:0000256" key="4">
    <source>
        <dbReference type="ARBA" id="ARBA00023306"/>
    </source>
</evidence>
<comment type="similarity">
    <text evidence="1">Belongs to the APC1 family.</text>
</comment>
<evidence type="ECO:0000313" key="7">
    <source>
        <dbReference type="EMBL" id="GLI61805.1"/>
    </source>
</evidence>
<keyword evidence="2" id="KW-0132">Cell division</keyword>
<feature type="compositionally biased region" description="Low complexity" evidence="5">
    <location>
        <begin position="350"/>
        <end position="365"/>
    </location>
</feature>
<evidence type="ECO:0000313" key="8">
    <source>
        <dbReference type="Proteomes" id="UP001165090"/>
    </source>
</evidence>
<proteinExistence type="inferred from homology"/>
<dbReference type="InterPro" id="IPR041221">
    <property type="entry name" value="APC1_C"/>
</dbReference>
<dbReference type="InterPro" id="IPR024990">
    <property type="entry name" value="Apc1"/>
</dbReference>
<comment type="caution">
    <text evidence="7">The sequence shown here is derived from an EMBL/GenBank/DDBJ whole genome shotgun (WGS) entry which is preliminary data.</text>
</comment>
<gene>
    <name evidence="7" type="ORF">VaNZ11_004310</name>
</gene>
<dbReference type="Proteomes" id="UP001165090">
    <property type="component" value="Unassembled WGS sequence"/>
</dbReference>
<sequence length="1328" mass="135093">MLNLSITSPAATVALALMYLRTNNAAIAGRFQLPDTPFGLDCVRPDCITLRALGRALVMWDAIEPSEDWVEMNMAPLFRGPLERLVDRVVAQLHGAAMGGPTGRARGVGDGLRGGGGSYHSSDVHAVALAHVSALSGLCLAMGLKYAGSANSRAYETLRWVALALLAAKRRLPEVAASSTASGGAAVVTGAGQVSGGGAAAVGRLDRAPLEAALNVVVLALSVVMAGTGHLPTFHLLQALSNRRHPTHHHVLHSLGVGYGAHCAVSLALGFLFLGAGTHTFSTTNSSVAALLVALFPTLPHTPTDNRCHLQVFRHLYVLAARRRCLEAVDIDSQQLVYVPLQLTVTPPRVASPSVPAVSTAAAARGNGPTGQGSGADGGTDGDGVAGGDVMLDDNTVLKASTKANLPWSPDAHLRSSIGHAGVPPIMGTGSAAGATASGAPGSPPMLEALHLEGDSPGLASLLRAATTAAGTTGHAAGAAVPKSSPGAVGAMGSPHVPDSIRVGTSCAATPPFMNTACGLAAAGTGQPAAGQSQQLAVENGQVITYERVAPALLPEPHQTIRVAVRGPRYWPQQLDWSSRGTTGIDGTSAAASYSMAASASAAPFFRSNSISSEGPPAAAGPGGLAASAPSQTPYGQFPFATPLRVGGAWAECNMNVAGLRAAPPPASGVAAALPTSLPQAATAGDPFHNTARGARAPTAATAGGCSALETVYRQLLLFVKKRAGSLSYSQDPSGIRSLLSRAFYNQGLLRMPLEHSPPCTGTGTRSRTAVVAGGAEAATPLNVAGVAGVSPNSGGGAIFGARRQLDWCTDRHGDRRAASLGPYSPPCGGSAGNGGGGGGGGGEVMEPPPLIEGQHERDQCRADREDDQTEGSGSGGGNAARAAAGCAPTGIGDGDRTRGGGGFDLVHLCATFSVDPSIMAFAQHIKAMRDLWIAVEADTEAAFESGNVTAGGFRRGIVLLAPVSATPPAQGIDVEQQRRLSQWQRRQRRRHGADLLSFCYSALYECITGEKTAALPMYLNLHCLVHQAASWSSPCAQLGKGRFRPLSHGLLGAIGTAGCRSDPWRISVASAEGPMHPGSLLTEGQVPLTTALRGLQLARAYYSGPLAAAAAAAAAAPAGDVFVDLDEQALWRPLMQPAFLDSLWCTLQHRRWRPMGLLPPQGAATNIAPSVVSAAAAAGRVGCSSSSSSSSSRSGSALEVYLRRGRTLRSVDFDCVVPGLSQLASEAELQADLAACLALHGLPPLATVIAALSQLRALPAWQQVRGMLQPATLPTTGGSGAIGLVGIGAGGGGLGVRSSWALLPLLSLVMPGLSNEVLLLLAAAITT</sequence>
<evidence type="ECO:0000259" key="6">
    <source>
        <dbReference type="Pfam" id="PF18122"/>
    </source>
</evidence>